<evidence type="ECO:0000313" key="3">
    <source>
        <dbReference type="Proteomes" id="UP000019131"/>
    </source>
</evidence>
<keyword evidence="3" id="KW-1185">Reference proteome</keyword>
<accession>W4UY35</accession>
<dbReference type="AlphaFoldDB" id="W4UY35"/>
<dbReference type="Proteomes" id="UP000019131">
    <property type="component" value="Unassembled WGS sequence"/>
</dbReference>
<evidence type="ECO:0000313" key="2">
    <source>
        <dbReference type="EMBL" id="GAE85488.1"/>
    </source>
</evidence>
<keyword evidence="1" id="KW-0812">Transmembrane</keyword>
<gene>
    <name evidence="2" type="ORF">JCM10512_3926</name>
</gene>
<proteinExistence type="predicted"/>
<comment type="caution">
    <text evidence="2">The sequence shown here is derived from an EMBL/GenBank/DDBJ whole genome shotgun (WGS) entry which is preliminary data.</text>
</comment>
<sequence length="57" mass="6528">MRTVIKLLLIYLLISQIIAPILMLIPAVIYVLATTGNLDRVILMQMVLLPSYWRDNS</sequence>
<name>W4UY35_9BACE</name>
<dbReference type="STRING" id="1445607.JCM10512_3926"/>
<evidence type="ECO:0000256" key="1">
    <source>
        <dbReference type="SAM" id="Phobius"/>
    </source>
</evidence>
<organism evidence="2 3">
    <name type="scientific">Bacteroides reticulotermitis JCM 10512</name>
    <dbReference type="NCBI Taxonomy" id="1445607"/>
    <lineage>
        <taxon>Bacteria</taxon>
        <taxon>Pseudomonadati</taxon>
        <taxon>Bacteroidota</taxon>
        <taxon>Bacteroidia</taxon>
        <taxon>Bacteroidales</taxon>
        <taxon>Bacteroidaceae</taxon>
        <taxon>Bacteroides</taxon>
    </lineage>
</organism>
<dbReference type="EMBL" id="BAIV01000027">
    <property type="protein sequence ID" value="GAE85488.1"/>
    <property type="molecule type" value="Genomic_DNA"/>
</dbReference>
<feature type="transmembrane region" description="Helical" evidence="1">
    <location>
        <begin position="7"/>
        <end position="33"/>
    </location>
</feature>
<keyword evidence="1" id="KW-0472">Membrane</keyword>
<protein>
    <submittedName>
        <fullName evidence="2">Uncharacterized protein</fullName>
    </submittedName>
</protein>
<keyword evidence="1" id="KW-1133">Transmembrane helix</keyword>
<reference evidence="2 3" key="1">
    <citation type="journal article" date="2014" name="Genome Announc.">
        <title>Draft Genome Sequence of Bacteroides reticulotermitis Strain JCM 10512T, Isolated from the Gut of a Termite.</title>
        <authorList>
            <person name="Yuki M."/>
            <person name="Oshima K."/>
            <person name="Suda W."/>
            <person name="Sakamoto M."/>
            <person name="Iida T."/>
            <person name="Hattori M."/>
            <person name="Ohkuma M."/>
        </authorList>
    </citation>
    <scope>NUCLEOTIDE SEQUENCE [LARGE SCALE GENOMIC DNA]</scope>
    <source>
        <strain evidence="2 3">JCM 10512</strain>
    </source>
</reference>